<reference evidence="2" key="1">
    <citation type="journal article" date="2020" name="Fungal Divers.">
        <title>Resolving the Mortierellaceae phylogeny through synthesis of multi-gene phylogenetics and phylogenomics.</title>
        <authorList>
            <person name="Vandepol N."/>
            <person name="Liber J."/>
            <person name="Desiro A."/>
            <person name="Na H."/>
            <person name="Kennedy M."/>
            <person name="Barry K."/>
            <person name="Grigoriev I.V."/>
            <person name="Miller A.N."/>
            <person name="O'Donnell K."/>
            <person name="Stajich J.E."/>
            <person name="Bonito G."/>
        </authorList>
    </citation>
    <scope>NUCLEOTIDE SEQUENCE</scope>
    <source>
        <strain evidence="2">CK1249</strain>
    </source>
</reference>
<gene>
    <name evidence="2" type="ORF">BGZ70_005006</name>
</gene>
<evidence type="ECO:0000313" key="2">
    <source>
        <dbReference type="EMBL" id="KAF9944138.1"/>
    </source>
</evidence>
<dbReference type="Pfam" id="PF11954">
    <property type="entry name" value="DUF3471"/>
    <property type="match status" value="1"/>
</dbReference>
<evidence type="ECO:0000313" key="3">
    <source>
        <dbReference type="Proteomes" id="UP000738359"/>
    </source>
</evidence>
<proteinExistence type="predicted"/>
<protein>
    <recommendedName>
        <fullName evidence="1">Peptidase S12 Pab87-related C-terminal domain-containing protein</fullName>
    </recommendedName>
</protein>
<dbReference type="OrthoDB" id="5946976at2759"/>
<evidence type="ECO:0000259" key="1">
    <source>
        <dbReference type="Pfam" id="PF11954"/>
    </source>
</evidence>
<dbReference type="AlphaFoldDB" id="A0A9P6IQ56"/>
<dbReference type="Gene3D" id="2.40.128.600">
    <property type="match status" value="1"/>
</dbReference>
<accession>A0A9P6IQ56</accession>
<organism evidence="2 3">
    <name type="scientific">Mortierella alpina</name>
    <name type="common">Oleaginous fungus</name>
    <name type="synonym">Mortierella renispora</name>
    <dbReference type="NCBI Taxonomy" id="64518"/>
    <lineage>
        <taxon>Eukaryota</taxon>
        <taxon>Fungi</taxon>
        <taxon>Fungi incertae sedis</taxon>
        <taxon>Mucoromycota</taxon>
        <taxon>Mortierellomycotina</taxon>
        <taxon>Mortierellomycetes</taxon>
        <taxon>Mortierellales</taxon>
        <taxon>Mortierellaceae</taxon>
        <taxon>Mortierella</taxon>
    </lineage>
</organism>
<dbReference type="InterPro" id="IPR021860">
    <property type="entry name" value="Peptidase_S12_Pab87-rel_C"/>
</dbReference>
<feature type="domain" description="Peptidase S12 Pab87-related C-terminal" evidence="1">
    <location>
        <begin position="55"/>
        <end position="144"/>
    </location>
</feature>
<dbReference type="EMBL" id="JAAAHY010002628">
    <property type="protein sequence ID" value="KAF9944138.1"/>
    <property type="molecule type" value="Genomic_DNA"/>
</dbReference>
<sequence length="155" mass="17329">MYSDPGTNIFQHVADELLDLPRTHTWLPDMALNAAVASYEARAHSRNGTGVVPERIPNQPPTHPLQDYVGVYSHPVYGDASITLEKSQDGKETLALEVISFRSTLEPYHFDVFTAQLEDVTTNMKTIATFHTAAENRVDSFVINISLPAEFKRKD</sequence>
<comment type="caution">
    <text evidence="2">The sequence shown here is derived from an EMBL/GenBank/DDBJ whole genome shotgun (WGS) entry which is preliminary data.</text>
</comment>
<keyword evidence="3" id="KW-1185">Reference proteome</keyword>
<dbReference type="Proteomes" id="UP000738359">
    <property type="component" value="Unassembled WGS sequence"/>
</dbReference>
<name>A0A9P6IQ56_MORAP</name>